<sequence length="92" mass="10660">MKKIDEKFLLRKINESLLIIQIVFPLAGIFLTIMTIWLANANQINDIELYLISGFSFGIFFFVLPLGIYIFRKRILIKKLNDIADINRVAKG</sequence>
<gene>
    <name evidence="2" type="ORF">MOE99_16100</name>
</gene>
<keyword evidence="1" id="KW-0472">Membrane</keyword>
<dbReference type="AlphaFoldDB" id="A0A9Q4HVG4"/>
<comment type="caution">
    <text evidence="2">The sequence shown here is derived from an EMBL/GenBank/DDBJ whole genome shotgun (WGS) entry which is preliminary data.</text>
</comment>
<organism evidence="2 3">
    <name type="scientific">Bacillus inaquosorum</name>
    <dbReference type="NCBI Taxonomy" id="483913"/>
    <lineage>
        <taxon>Bacteria</taxon>
        <taxon>Bacillati</taxon>
        <taxon>Bacillota</taxon>
        <taxon>Bacilli</taxon>
        <taxon>Bacillales</taxon>
        <taxon>Bacillaceae</taxon>
        <taxon>Bacillus</taxon>
    </lineage>
</organism>
<evidence type="ECO:0000256" key="1">
    <source>
        <dbReference type="SAM" id="Phobius"/>
    </source>
</evidence>
<name>A0A9Q4HVG4_9BACI</name>
<proteinExistence type="predicted"/>
<evidence type="ECO:0000313" key="3">
    <source>
        <dbReference type="Proteomes" id="UP001066278"/>
    </source>
</evidence>
<feature type="transmembrane region" description="Helical" evidence="1">
    <location>
        <begin position="50"/>
        <end position="71"/>
    </location>
</feature>
<reference evidence="2" key="1">
    <citation type="submission" date="2022-02" db="EMBL/GenBank/DDBJ databases">
        <title>Crop Bioprotection Bacillus Genome Sequencing.</title>
        <authorList>
            <person name="Dunlap C."/>
        </authorList>
    </citation>
    <scope>NUCLEOTIDE SEQUENCE</scope>
    <source>
        <strain evidence="2">T20C13</strain>
    </source>
</reference>
<dbReference type="EMBL" id="JALAXJ010000017">
    <property type="protein sequence ID" value="MCY9230846.1"/>
    <property type="molecule type" value="Genomic_DNA"/>
</dbReference>
<accession>A0A9Q4HVG4</accession>
<feature type="transmembrane region" description="Helical" evidence="1">
    <location>
        <begin position="16"/>
        <end position="38"/>
    </location>
</feature>
<dbReference type="RefSeq" id="WP_268278045.1">
    <property type="nucleotide sequence ID" value="NZ_JALAJJ010000014.1"/>
</dbReference>
<evidence type="ECO:0000313" key="2">
    <source>
        <dbReference type="EMBL" id="MCY9230846.1"/>
    </source>
</evidence>
<dbReference type="Proteomes" id="UP001066278">
    <property type="component" value="Unassembled WGS sequence"/>
</dbReference>
<keyword evidence="1" id="KW-0812">Transmembrane</keyword>
<keyword evidence="1" id="KW-1133">Transmembrane helix</keyword>
<protein>
    <submittedName>
        <fullName evidence="2">Uncharacterized protein</fullName>
    </submittedName>
</protein>